<keyword evidence="1" id="KW-1133">Transmembrane helix</keyword>
<sequence>MRKTITIGYMILIIYTIVHLTFNFSNGNILINIFMLQVDPLILAVFNMLGLFPLAFILFAFTTNKLNKLDFVPLLFGFVLGGFASTPYFIYKEKPLFRKIKWFKEIALVGMIMTFFTILGGLLMGNIHAYIDAFLNDSFVHIMTIDFIFMVFISPLILKPISKYYLLGLIPIIGIFLVIFIESYKENKEN</sequence>
<feature type="transmembrane region" description="Helical" evidence="1">
    <location>
        <begin position="71"/>
        <end position="91"/>
    </location>
</feature>
<proteinExistence type="predicted"/>
<dbReference type="EMBL" id="LK028559">
    <property type="protein sequence ID" value="CDR30328.1"/>
    <property type="molecule type" value="Genomic_DNA"/>
</dbReference>
<feature type="transmembrane region" description="Helical" evidence="1">
    <location>
        <begin position="106"/>
        <end position="127"/>
    </location>
</feature>
<feature type="transmembrane region" description="Helical" evidence="1">
    <location>
        <begin position="164"/>
        <end position="184"/>
    </location>
</feature>
<gene>
    <name evidence="2" type="ORF">Aocu_02550</name>
</gene>
<name>A0A061A906_9MOLU</name>
<evidence type="ECO:0000313" key="3">
    <source>
        <dbReference type="Proteomes" id="UP000032434"/>
    </source>
</evidence>
<dbReference type="OrthoDB" id="384927at2"/>
<dbReference type="InParanoid" id="A0A061A906"/>
<protein>
    <submittedName>
        <fullName evidence="2">Uncharacterized protein</fullName>
    </submittedName>
</protein>
<dbReference type="RefSeq" id="WP_045748891.1">
    <property type="nucleotide sequence ID" value="NZ_FUZK01000002.1"/>
</dbReference>
<reference evidence="3" key="1">
    <citation type="submission" date="2014-05" db="EMBL/GenBank/DDBJ databases">
        <authorList>
            <person name="Kube M."/>
        </authorList>
    </citation>
    <scope>NUCLEOTIDE SEQUENCE [LARGE SCALE GENOMIC DNA]</scope>
</reference>
<feature type="transmembrane region" description="Helical" evidence="1">
    <location>
        <begin position="12"/>
        <end position="35"/>
    </location>
</feature>
<keyword evidence="3" id="KW-1185">Reference proteome</keyword>
<dbReference type="KEGG" id="aoc:Aocu_02550"/>
<feature type="transmembrane region" description="Helical" evidence="1">
    <location>
        <begin position="41"/>
        <end position="59"/>
    </location>
</feature>
<dbReference type="Proteomes" id="UP000032434">
    <property type="component" value="Chromosome 1"/>
</dbReference>
<feature type="transmembrane region" description="Helical" evidence="1">
    <location>
        <begin position="139"/>
        <end position="158"/>
    </location>
</feature>
<organism evidence="2 3">
    <name type="scientific">Acholeplasma oculi</name>
    <dbReference type="NCBI Taxonomy" id="35623"/>
    <lineage>
        <taxon>Bacteria</taxon>
        <taxon>Bacillati</taxon>
        <taxon>Mycoplasmatota</taxon>
        <taxon>Mollicutes</taxon>
        <taxon>Acholeplasmatales</taxon>
        <taxon>Acholeplasmataceae</taxon>
        <taxon>Acholeplasma</taxon>
    </lineage>
</organism>
<keyword evidence="1" id="KW-0472">Membrane</keyword>
<dbReference type="AlphaFoldDB" id="A0A061A906"/>
<keyword evidence="1" id="KW-0812">Transmembrane</keyword>
<accession>A0A061A906</accession>
<evidence type="ECO:0000313" key="2">
    <source>
        <dbReference type="EMBL" id="CDR30328.1"/>
    </source>
</evidence>
<dbReference type="PATRIC" id="fig|35623.3.peg.255"/>
<evidence type="ECO:0000256" key="1">
    <source>
        <dbReference type="SAM" id="Phobius"/>
    </source>
</evidence>
<dbReference type="HOGENOM" id="CLU_1381504_0_0_14"/>